<organism evidence="4 5">
    <name type="scientific">Orchesella dallaii</name>
    <dbReference type="NCBI Taxonomy" id="48710"/>
    <lineage>
        <taxon>Eukaryota</taxon>
        <taxon>Metazoa</taxon>
        <taxon>Ecdysozoa</taxon>
        <taxon>Arthropoda</taxon>
        <taxon>Hexapoda</taxon>
        <taxon>Collembola</taxon>
        <taxon>Entomobryomorpha</taxon>
        <taxon>Entomobryoidea</taxon>
        <taxon>Orchesellidae</taxon>
        <taxon>Orchesellinae</taxon>
        <taxon>Orchesella</taxon>
    </lineage>
</organism>
<dbReference type="Proteomes" id="UP001642540">
    <property type="component" value="Unassembled WGS sequence"/>
</dbReference>
<keyword evidence="2" id="KW-0472">Membrane</keyword>
<evidence type="ECO:0000256" key="2">
    <source>
        <dbReference type="SAM" id="Phobius"/>
    </source>
</evidence>
<gene>
    <name evidence="4" type="ORF">ODALV1_LOCUS14056</name>
</gene>
<evidence type="ECO:0000256" key="1">
    <source>
        <dbReference type="SAM" id="MobiDB-lite"/>
    </source>
</evidence>
<feature type="domain" description="Calcium-activated chloride channel N-terminal" evidence="3">
    <location>
        <begin position="33"/>
        <end position="294"/>
    </location>
</feature>
<dbReference type="InterPro" id="IPR013642">
    <property type="entry name" value="CLCA_N"/>
</dbReference>
<comment type="caution">
    <text evidence="4">The sequence shown here is derived from an EMBL/GenBank/DDBJ whole genome shotgun (WGS) entry which is preliminary data.</text>
</comment>
<feature type="compositionally biased region" description="Low complexity" evidence="1">
    <location>
        <begin position="922"/>
        <end position="1020"/>
    </location>
</feature>
<keyword evidence="2" id="KW-0812">Transmembrane</keyword>
<reference evidence="4 5" key="1">
    <citation type="submission" date="2024-08" db="EMBL/GenBank/DDBJ databases">
        <authorList>
            <person name="Cucini C."/>
            <person name="Frati F."/>
        </authorList>
    </citation>
    <scope>NUCLEOTIDE SEQUENCE [LARGE SCALE GENOMIC DNA]</scope>
</reference>
<name>A0ABP1QUE5_9HEXA</name>
<keyword evidence="5" id="KW-1185">Reference proteome</keyword>
<dbReference type="Pfam" id="PF08434">
    <property type="entry name" value="CLCA"/>
    <property type="match status" value="1"/>
</dbReference>
<feature type="transmembrane region" description="Helical" evidence="2">
    <location>
        <begin position="1033"/>
        <end position="1055"/>
    </location>
</feature>
<protein>
    <recommendedName>
        <fullName evidence="3">Calcium-activated chloride channel N-terminal domain-containing protein</fullName>
    </recommendedName>
</protein>
<proteinExistence type="predicted"/>
<feature type="region of interest" description="Disordered" evidence="1">
    <location>
        <begin position="916"/>
        <end position="1024"/>
    </location>
</feature>
<evidence type="ECO:0000313" key="4">
    <source>
        <dbReference type="EMBL" id="CAL8110215.1"/>
    </source>
</evidence>
<evidence type="ECO:0000313" key="5">
    <source>
        <dbReference type="Proteomes" id="UP001642540"/>
    </source>
</evidence>
<accession>A0ABP1QUE5</accession>
<sequence length="1077" mass="117957">MGTRNLQLLTVTRIAEIILFIFLLIKPSENSIVLNQNGGYSIVLAINENIPEPQNGGLLIVQNVQSSFEMFSTKLWEATNGRFHIESVDILVPSSWNIENSSDATTQSYGHASIRVSSTAERPYTENPNVCGKPGHFIELPLLFLNSTDPGPYGPRWKALLNLWATYRWGVHEEHGYIGNFKFPYSYRDLSSNEWKVTGCSDQPIAGEYVDAIPSIHLCSPLETLNSSSSCRFVPSLNQSSTTSLMHFHWVDSIVNFCDESNHDKLAPNPHNSKCDHKSVWEVLRETEDYKAVTSALNSTRPEVAFQVVKHNPKPVLYILLDRGLIQGSLRLAYTIPRAIINFLGDPSRSGTVAAVSSYPSLNRDEVIQRDILWSPIGSELNRFADVIGNLRVDGPLERDFSQAILAAVEDIKTKGHPNGVVMLMIKYGADLNNFGSYVPESDVINALNEAGVIFNSIELGVEIDGSPTVAHIAELARQTGGMYTTIVNNGVTENSIRFVTDYLRKTLDEHYVDLKMNFRTILKTNSMSGLTANFKVPSAPINMTATEKVQAYFSSLNGSLTRQNFTVMGQNNSGNWSSLPLANINFRKSQDWLNERSKWSYILELKSLDIASYTELRIQANCTSCQGTFLIRSDIRNENTENVAINVFTNFDGSSVDLSINQPIIIYAQVLKNGVPVVNSIVDAVITESESNFRQDIRLWDNGEVIPPDEVEQDGIYSGYFAPNTDGNFQVAVSVRGDYQLLKAKRDGKNLSVKKNFRLLPIDQVDMGCIGASCKVEYLPEEFMSTSELSTRIRITGTVDYSPEPTKITTFLVYPTANQQNMLTLSWMAPTVPGRLLGVSSYDIRQSTNQQALITDFGNQVSIPVLPNFAPGNPGSWQTHQIPRPGVTTFYAIRSSYRGTNSKISDVQAFEFVNDQEESTTTDSSVSTSPTPTDSSTSPPTSTTSLTGSPPDSSTSPPTSTTSTGSTPDSSTSTPTSSDSTTTPTNPETSSTTASTNPSSTSASPSSSSSSPPFTSTLPSDDKSWHETGGGIAIITILVVAAVAVIAAGGFYLWRRRTTDKGQINPPPATQAVTVP</sequence>
<keyword evidence="2" id="KW-1133">Transmembrane helix</keyword>
<evidence type="ECO:0000259" key="3">
    <source>
        <dbReference type="Pfam" id="PF08434"/>
    </source>
</evidence>
<dbReference type="EMBL" id="CAXLJM020000043">
    <property type="protein sequence ID" value="CAL8110215.1"/>
    <property type="molecule type" value="Genomic_DNA"/>
</dbReference>